<accession>A0AAE1AUQ2</accession>
<dbReference type="Proteomes" id="UP001283361">
    <property type="component" value="Unassembled WGS sequence"/>
</dbReference>
<reference evidence="1" key="1">
    <citation type="journal article" date="2023" name="G3 (Bethesda)">
        <title>A reference genome for the long-term kleptoplast-retaining sea slug Elysia crispata morphotype clarki.</title>
        <authorList>
            <person name="Eastman K.E."/>
            <person name="Pendleton A.L."/>
            <person name="Shaikh M.A."/>
            <person name="Suttiyut T."/>
            <person name="Ogas R."/>
            <person name="Tomko P."/>
            <person name="Gavelis G."/>
            <person name="Widhalm J.R."/>
            <person name="Wisecaver J.H."/>
        </authorList>
    </citation>
    <scope>NUCLEOTIDE SEQUENCE</scope>
    <source>
        <strain evidence="1">ECLA1</strain>
    </source>
</reference>
<evidence type="ECO:0000313" key="1">
    <source>
        <dbReference type="EMBL" id="KAK3793656.1"/>
    </source>
</evidence>
<keyword evidence="2" id="KW-1185">Reference proteome</keyword>
<name>A0AAE1AUQ2_9GAST</name>
<protein>
    <submittedName>
        <fullName evidence="1">Uncharacterized protein</fullName>
    </submittedName>
</protein>
<organism evidence="1 2">
    <name type="scientific">Elysia crispata</name>
    <name type="common">lettuce slug</name>
    <dbReference type="NCBI Taxonomy" id="231223"/>
    <lineage>
        <taxon>Eukaryota</taxon>
        <taxon>Metazoa</taxon>
        <taxon>Spiralia</taxon>
        <taxon>Lophotrochozoa</taxon>
        <taxon>Mollusca</taxon>
        <taxon>Gastropoda</taxon>
        <taxon>Heterobranchia</taxon>
        <taxon>Euthyneura</taxon>
        <taxon>Panpulmonata</taxon>
        <taxon>Sacoglossa</taxon>
        <taxon>Placobranchoidea</taxon>
        <taxon>Plakobranchidae</taxon>
        <taxon>Elysia</taxon>
    </lineage>
</organism>
<dbReference type="EMBL" id="JAWDGP010001193">
    <property type="protein sequence ID" value="KAK3793656.1"/>
    <property type="molecule type" value="Genomic_DNA"/>
</dbReference>
<evidence type="ECO:0000313" key="2">
    <source>
        <dbReference type="Proteomes" id="UP001283361"/>
    </source>
</evidence>
<comment type="caution">
    <text evidence="1">The sequence shown here is derived from an EMBL/GenBank/DDBJ whole genome shotgun (WGS) entry which is preliminary data.</text>
</comment>
<sequence length="66" mass="7178">MRSQTLHDRACVMSYNSICQKNIDNPCDDVLPGAEYCTGSCFKAVTPRPITPAPRRVSAHAKGPSN</sequence>
<proteinExistence type="predicted"/>
<gene>
    <name evidence="1" type="ORF">RRG08_025163</name>
</gene>
<dbReference type="AlphaFoldDB" id="A0AAE1AUQ2"/>